<evidence type="ECO:0000313" key="2">
    <source>
        <dbReference type="EMBL" id="GGZ21033.1"/>
    </source>
</evidence>
<reference evidence="2" key="1">
    <citation type="journal article" date="2014" name="Int. J. Syst. Evol. Microbiol.">
        <title>Complete genome sequence of Corynebacterium casei LMG S-19264T (=DSM 44701T), isolated from a smear-ripened cheese.</title>
        <authorList>
            <consortium name="US DOE Joint Genome Institute (JGI-PGF)"/>
            <person name="Walter F."/>
            <person name="Albersmeier A."/>
            <person name="Kalinowski J."/>
            <person name="Ruckert C."/>
        </authorList>
    </citation>
    <scope>NUCLEOTIDE SEQUENCE</scope>
    <source>
        <strain evidence="2">KCTC 12368</strain>
    </source>
</reference>
<proteinExistence type="predicted"/>
<keyword evidence="1" id="KW-0472">Membrane</keyword>
<keyword evidence="1" id="KW-1133">Transmembrane helix</keyword>
<organism evidence="2 3">
    <name type="scientific">Echinicola pacifica</name>
    <dbReference type="NCBI Taxonomy" id="346377"/>
    <lineage>
        <taxon>Bacteria</taxon>
        <taxon>Pseudomonadati</taxon>
        <taxon>Bacteroidota</taxon>
        <taxon>Cytophagia</taxon>
        <taxon>Cytophagales</taxon>
        <taxon>Cyclobacteriaceae</taxon>
        <taxon>Echinicola</taxon>
    </lineage>
</organism>
<dbReference type="RefSeq" id="WP_018472254.1">
    <property type="nucleotide sequence ID" value="NZ_BMWX01000002.1"/>
</dbReference>
<comment type="caution">
    <text evidence="2">The sequence shown here is derived from an EMBL/GenBank/DDBJ whole genome shotgun (WGS) entry which is preliminary data.</text>
</comment>
<evidence type="ECO:0000256" key="1">
    <source>
        <dbReference type="SAM" id="Phobius"/>
    </source>
</evidence>
<dbReference type="Proteomes" id="UP000619457">
    <property type="component" value="Unassembled WGS sequence"/>
</dbReference>
<feature type="transmembrane region" description="Helical" evidence="1">
    <location>
        <begin position="16"/>
        <end position="36"/>
    </location>
</feature>
<keyword evidence="1" id="KW-0812">Transmembrane</keyword>
<accession>A0A918PRX8</accession>
<name>A0A918PRX8_9BACT</name>
<protein>
    <submittedName>
        <fullName evidence="2">Uncharacterized protein</fullName>
    </submittedName>
</protein>
<feature type="transmembrane region" description="Helical" evidence="1">
    <location>
        <begin position="89"/>
        <end position="105"/>
    </location>
</feature>
<reference evidence="2" key="2">
    <citation type="submission" date="2020-09" db="EMBL/GenBank/DDBJ databases">
        <authorList>
            <person name="Sun Q."/>
            <person name="Kim S."/>
        </authorList>
    </citation>
    <scope>NUCLEOTIDE SEQUENCE</scope>
    <source>
        <strain evidence="2">KCTC 12368</strain>
    </source>
</reference>
<keyword evidence="3" id="KW-1185">Reference proteome</keyword>
<gene>
    <name evidence="2" type="ORF">GCM10007049_12080</name>
</gene>
<sequence length="106" mass="12112">MIKGAKPKYNRLHEQYGVMLLLAIASISLVVMAFSIDQYMKVISGISIHTFYPFAYENGLEGFTDHLDHLGFSHLSLLFFAGISLWQKRNWLTILTLGLAIAIWFF</sequence>
<dbReference type="AlphaFoldDB" id="A0A918PRX8"/>
<dbReference type="EMBL" id="BMWX01000002">
    <property type="protein sequence ID" value="GGZ21033.1"/>
    <property type="molecule type" value="Genomic_DNA"/>
</dbReference>
<evidence type="ECO:0000313" key="3">
    <source>
        <dbReference type="Proteomes" id="UP000619457"/>
    </source>
</evidence>